<dbReference type="AlphaFoldDB" id="A0A8T5UKP9"/>
<organism evidence="2 3">
    <name type="scientific">Methanobacterium spitsbergense</name>
    <dbReference type="NCBI Taxonomy" id="2874285"/>
    <lineage>
        <taxon>Archaea</taxon>
        <taxon>Methanobacteriati</taxon>
        <taxon>Methanobacteriota</taxon>
        <taxon>Methanomada group</taxon>
        <taxon>Methanobacteria</taxon>
        <taxon>Methanobacteriales</taxon>
        <taxon>Methanobacteriaceae</taxon>
        <taxon>Methanobacterium</taxon>
    </lineage>
</organism>
<evidence type="ECO:0000256" key="1">
    <source>
        <dbReference type="SAM" id="Coils"/>
    </source>
</evidence>
<comment type="caution">
    <text evidence="2">The sequence shown here is derived from an EMBL/GenBank/DDBJ whole genome shotgun (WGS) entry which is preliminary data.</text>
</comment>
<keyword evidence="1" id="KW-0175">Coiled coil</keyword>
<accession>A0A8T5UKP9</accession>
<dbReference type="Proteomes" id="UP000825933">
    <property type="component" value="Unassembled WGS sequence"/>
</dbReference>
<dbReference type="EMBL" id="JAIOUQ010000001">
    <property type="protein sequence ID" value="MBZ2164458.1"/>
    <property type="molecule type" value="Genomic_DNA"/>
</dbReference>
<feature type="coiled-coil region" evidence="1">
    <location>
        <begin position="34"/>
        <end position="61"/>
    </location>
</feature>
<proteinExistence type="predicted"/>
<evidence type="ECO:0000313" key="3">
    <source>
        <dbReference type="Proteomes" id="UP000825933"/>
    </source>
</evidence>
<dbReference type="RefSeq" id="WP_223790140.1">
    <property type="nucleotide sequence ID" value="NZ_JAIOUQ010000001.1"/>
</dbReference>
<evidence type="ECO:0000313" key="2">
    <source>
        <dbReference type="EMBL" id="MBZ2164458.1"/>
    </source>
</evidence>
<keyword evidence="3" id="KW-1185">Reference proteome</keyword>
<protein>
    <submittedName>
        <fullName evidence="2">Uncharacterized protein</fullName>
    </submittedName>
</protein>
<reference evidence="3" key="1">
    <citation type="journal article" date="2022" name="Microbiol. Resour. Announc.">
        <title>Draft Genome Sequence of a Methanogenic Archaeon from West Spitsbergen Permafrost.</title>
        <authorList>
            <person name="Trubitsyn V."/>
            <person name="Rivkina E."/>
            <person name="Shcherbakova V."/>
        </authorList>
    </citation>
    <scope>NUCLEOTIDE SEQUENCE [LARGE SCALE GENOMIC DNA]</scope>
    <source>
        <strain evidence="3">VT</strain>
    </source>
</reference>
<gene>
    <name evidence="2" type="ORF">K8N75_00100</name>
</gene>
<sequence>MWGQHKEHMMGGMGMMSEKMMEMMSKEDMMMMAAMKMDEKIEMLELKLKYLKKTRDMLKSKM</sequence>
<name>A0A8T5UKP9_9EURY</name>